<dbReference type="InterPro" id="IPR013783">
    <property type="entry name" value="Ig-like_fold"/>
</dbReference>
<feature type="compositionally biased region" description="Low complexity" evidence="2">
    <location>
        <begin position="74"/>
        <end position="88"/>
    </location>
</feature>
<feature type="region of interest" description="Disordered" evidence="2">
    <location>
        <begin position="1856"/>
        <end position="1875"/>
    </location>
</feature>
<evidence type="ECO:0000259" key="4">
    <source>
        <dbReference type="Pfam" id="PF07564"/>
    </source>
</evidence>
<feature type="compositionally biased region" description="Basic and acidic residues" evidence="2">
    <location>
        <begin position="2539"/>
        <end position="2607"/>
    </location>
</feature>
<feature type="compositionally biased region" description="Polar residues" evidence="2">
    <location>
        <begin position="2666"/>
        <end position="2676"/>
    </location>
</feature>
<dbReference type="Gene3D" id="2.60.40.10">
    <property type="entry name" value="Immunoglobulins"/>
    <property type="match status" value="1"/>
</dbReference>
<dbReference type="Pfam" id="PF08428">
    <property type="entry name" value="Rib"/>
    <property type="match status" value="2"/>
</dbReference>
<keyword evidence="3" id="KW-0472">Membrane</keyword>
<keyword evidence="3" id="KW-0812">Transmembrane</keyword>
<evidence type="ECO:0000313" key="6">
    <source>
        <dbReference type="EMBL" id="CIY79267.1"/>
    </source>
</evidence>
<feature type="region of interest" description="Disordered" evidence="2">
    <location>
        <begin position="369"/>
        <end position="394"/>
    </location>
</feature>
<feature type="compositionally biased region" description="Polar residues" evidence="2">
    <location>
        <begin position="369"/>
        <end position="387"/>
    </location>
</feature>
<feature type="domain" description="DUF1542" evidence="4">
    <location>
        <begin position="2546"/>
        <end position="2620"/>
    </location>
</feature>
<feature type="compositionally biased region" description="Low complexity" evidence="2">
    <location>
        <begin position="2526"/>
        <end position="2538"/>
    </location>
</feature>
<dbReference type="InterPro" id="IPR059115">
    <property type="entry name" value="Rib"/>
</dbReference>
<feature type="compositionally biased region" description="Polar residues" evidence="2">
    <location>
        <begin position="2117"/>
        <end position="2129"/>
    </location>
</feature>
<feature type="compositionally biased region" description="Basic and acidic residues" evidence="2">
    <location>
        <begin position="1763"/>
        <end position="1772"/>
    </location>
</feature>
<feature type="compositionally biased region" description="Low complexity" evidence="2">
    <location>
        <begin position="2380"/>
        <end position="2389"/>
    </location>
</feature>
<feature type="compositionally biased region" description="Low complexity" evidence="2">
    <location>
        <begin position="2653"/>
        <end position="2665"/>
    </location>
</feature>
<feature type="coiled-coil region" evidence="1">
    <location>
        <begin position="2704"/>
        <end position="2787"/>
    </location>
</feature>
<protein>
    <submittedName>
        <fullName evidence="6">Surface anchored protein</fullName>
    </submittedName>
</protein>
<organism evidence="6 7">
    <name type="scientific">Streptococcus pneumoniae</name>
    <dbReference type="NCBI Taxonomy" id="1313"/>
    <lineage>
        <taxon>Bacteria</taxon>
        <taxon>Bacillati</taxon>
        <taxon>Bacillota</taxon>
        <taxon>Bacilli</taxon>
        <taxon>Lactobacillales</taxon>
        <taxon>Streptococcaceae</taxon>
        <taxon>Streptococcus</taxon>
    </lineage>
</organism>
<feature type="region of interest" description="Disordered" evidence="2">
    <location>
        <begin position="1748"/>
        <end position="1772"/>
    </location>
</feature>
<feature type="compositionally biased region" description="Polar residues" evidence="2">
    <location>
        <begin position="2633"/>
        <end position="2643"/>
    </location>
</feature>
<feature type="region of interest" description="Disordered" evidence="2">
    <location>
        <begin position="2474"/>
        <end position="2703"/>
    </location>
</feature>
<dbReference type="Pfam" id="PF07564">
    <property type="entry name" value="DUF1542"/>
    <property type="match status" value="2"/>
</dbReference>
<evidence type="ECO:0000256" key="2">
    <source>
        <dbReference type="SAM" id="MobiDB-lite"/>
    </source>
</evidence>
<name>A0AAI9ET29_STREE</name>
<evidence type="ECO:0000313" key="7">
    <source>
        <dbReference type="Proteomes" id="UP000042512"/>
    </source>
</evidence>
<feature type="compositionally biased region" description="Basic and acidic residues" evidence="2">
    <location>
        <begin position="2474"/>
        <end position="2525"/>
    </location>
</feature>
<feature type="domain" description="DUF1542" evidence="4">
    <location>
        <begin position="2467"/>
        <end position="2538"/>
    </location>
</feature>
<feature type="region of interest" description="Disordered" evidence="2">
    <location>
        <begin position="2100"/>
        <end position="2132"/>
    </location>
</feature>
<feature type="region of interest" description="Disordered" evidence="2">
    <location>
        <begin position="2371"/>
        <end position="2396"/>
    </location>
</feature>
<feature type="domain" description="Rib" evidence="5">
    <location>
        <begin position="2221"/>
        <end position="2290"/>
    </location>
</feature>
<comment type="caution">
    <text evidence="6">The sequence shown here is derived from an EMBL/GenBank/DDBJ whole genome shotgun (WGS) entry which is preliminary data.</text>
</comment>
<feature type="compositionally biased region" description="Low complexity" evidence="2">
    <location>
        <begin position="2608"/>
        <end position="2618"/>
    </location>
</feature>
<feature type="transmembrane region" description="Helical" evidence="3">
    <location>
        <begin position="2792"/>
        <end position="2813"/>
    </location>
</feature>
<reference evidence="6 7" key="1">
    <citation type="submission" date="2015-03" db="EMBL/GenBank/DDBJ databases">
        <authorList>
            <consortium name="Pathogen Informatics"/>
            <person name="Murphy D."/>
        </authorList>
    </citation>
    <scope>NUCLEOTIDE SEQUENCE [LARGE SCALE GENOMIC DNA]</scope>
    <source>
        <strain evidence="6 7">SMRU975</strain>
    </source>
</reference>
<proteinExistence type="predicted"/>
<accession>A0AAI9ET29</accession>
<dbReference type="EMBL" id="CKRE01000012">
    <property type="protein sequence ID" value="CIY79267.1"/>
    <property type="molecule type" value="Genomic_DNA"/>
</dbReference>
<evidence type="ECO:0000256" key="1">
    <source>
        <dbReference type="SAM" id="Coils"/>
    </source>
</evidence>
<keyword evidence="3" id="KW-1133">Transmembrane helix</keyword>
<gene>
    <name evidence="6" type="primary">ebh</name>
    <name evidence="6" type="ORF">ERS020485_01017</name>
</gene>
<feature type="region of interest" description="Disordered" evidence="2">
    <location>
        <begin position="1901"/>
        <end position="1923"/>
    </location>
</feature>
<evidence type="ECO:0000256" key="3">
    <source>
        <dbReference type="SAM" id="Phobius"/>
    </source>
</evidence>
<feature type="domain" description="Rib" evidence="5">
    <location>
        <begin position="1196"/>
        <end position="1265"/>
    </location>
</feature>
<dbReference type="Proteomes" id="UP000042512">
    <property type="component" value="Unassembled WGS sequence"/>
</dbReference>
<feature type="compositionally biased region" description="Low complexity" evidence="2">
    <location>
        <begin position="2677"/>
        <end position="2696"/>
    </location>
</feature>
<sequence length="2884" mass="305548">MTVNNVTPGTRLYLYDGDTLVGQMDVPKESSETYASSKDVTMTLSNELPYSSNIRAKVVYMPDNNDQRVESEFSASAQSTTSAPQAPTIKQNPENLTLTSIVGQEGSNRATLTYTDANGRQKTVGFTKTGTNWNKDDANADSTISILNGDNGQGEIRIQAGTAQEGSTVAVNQQTATSAVSDNGQTKVLGRLEGLTNVAQADGSVDITVPDTATKFDLTYRNQQNNTTETLHYSKDSQGRWGNVTGITADGNRFTLPKGLVADGTTVSVIASNDDRTTVTVESKAKFEQPSATTSATRQNGDVEVTLPTDAEDVTLTYKNKQNTSTTVTLTKEGTNWTSKTNLPDGVSLANGKVTFDYTKVNRDTAIRTASTRGKNDVQSQANSVNHNIPEHTDPTTQNVVIAAGTTPTNEQLATGVTVATKQSVVAKNPQTAIAAGTTKVVATTLTYQDGSSETVNVTVISKPTAPTVNDLESRPNASAPGLLSTARTISGTAMAGAEKVKLTLQNGDVKEITPEANGSWSYTLAADEFLTQTTSRFNAKYSSDQVKVVQVKNNVESEATNVGVVMGRAIVDTPLQAGRKITVHIPHDTTSGYIRIGGTTSTGGVDIGLKKVGDTWTLATDANRASKLELVSEEDPTNPAMTKVMLKVKDTDEALYNSPFTIGHGRGNVKFRAHYYNGGNINEPVPSGRTSDLNWILSDAPTNTKPIVSWETGKEVQDGQKIPSPTVDELKDLFKGADVEDDASLTVGYAASNRGKLRVRVFTGRDTARNIAGTSVGAQANGRIAPGTYTLVLSTIDAAGVESNLLERNVVIKSHADYYRDNVKYPTNEEKLTYNDTALTNGNFTTAAKTRFKDKIEELNRTVLPASTRYTVGTTDDKAKVAVINFPDGSTIDISHAVVAKPEVPTVTFTHDNKLSDADRTISGTALQNATKVTIQFQDGRGAQGRVDVTPVNGQWSYALPEGRYLRQTEQSSLPGSSTVPVRVTQTVFDATSDAASVYVAKDRNFTGKTITGVRGSAELEQLKSNPKDGVSYTERGTEQTFPSDFDATWKTTPDVTSIGTRTYIANIFEKDKVDRVSQEVTVKVVVKPSVPSLVTAVGKKDAGSVTVNGVNSGTTVALYDMTNPANPIELGRTDVPKDGDFALKDGVAINLAPGKSLSKDMPIAVRSIYKPTVAAERTESDYGTSLKVTDGLKAKDYHLIKGATPTDALKDRLQYKDDTALPTGSTVEWKETPDYSRVGDATYKATVTIPGSGSTEVTIPVHVYPTVALASPNGYNNKQGTLSHGADAETYVVFKDGNQTVAKPAGVTVRWQGGTAPGIATASASNVGRIEVEYPSDNAAGKTVQTLEVALPTYHAVAKETEVVRTIGSTFASTEASAYVKKAENGPDLPQGTEYTWQTDETGNAAYGSGTWGKVNDDWLGKKTNKVKVYYPQVDGGNPKEESLAEETEEITFVTKPATPSITTDLTGSAGTRKTIRIENATPGTTVELYNGDTKIGSVDVPKAGTTRYSDLTTVDLTMTQDIPTSTNITAKAVYKPSEATERVESDASAAKASSFITLSAKGSIQTMKGTGTLTELDNLNEATLAKLLRRSDAATDFTGATGRWKNQDATRKTAEAGTRTETLLVRLAGQTNEQEVNFTFTTLAQPSAKAVVRTNGQDITNDNLSDYVTADGNNGLSWEGQPAKVEVGKALPRIQVTYPSDGVAVSDVTTQYVTPKVYALAENETPGIDAHKGSTLSEEASDYVKPAPNTEGFPNGTTHVWKDGDKPSTDHVGEVTKTVVTTYGQGDDVPAELRGKVVETPVTITVAPDKPVVTPNTDGTVGVTIPEESTKVEVTYTPEGQDAPTTVAVTKNQDGSWTAPADSGITISPDGSQITVPADKVKDGTGVTAKGITTIGTKDFTSQPSDSADAKAPRLGKPTISQNADYGIEVELDDKATHAEVDYVDAAGVTRKLTFDKSANGDWEKTDHVNIGTVVTTGNKIVMQANTAKAGSTVSATQKSTLSDPSEAADHKAVGLLNSPVVTPQIDSGVQIEAPTDATSLEVTYTPAGSQAPTKVTLTKGTDGNWTVPTGFEVGTDGKPVLKAKTATAGTEVTVQAKAQDMESKPSTGKVKTAQPSAFSPESKQNGDVVIPLPADADKVVINYPESDTVTKTVELTKGADGNWTAPAGSPITVEAGKATVKQGTASSGKSITAQATAGTGTDVSAAREATITVPSHTQPTVSTITVEADSQPTADSISNAVTADNKKTAVAKGALPTVAAGTSQTVGVTVTYDDGSTEDVEVTVQAKEATPSAATTKQWQNGDVEIGLPDTADKASLTYTDKQGASQTVELSKGATGWTVTSGDTSLLDNGKLRLKPSSYTAGQAVSVSATKGSDDTTSQASSASITPTEHTVTTNTLVKPYKQNVTDNDLLDAVNAEHKRSVKLKDGTSYPTTDGFHDIELTVTYEDGSMESVQAKYKVTDASKETIDQAAKTKKDEIDKRTDLTQEEKDKAKTEVDTAAENAKKAIDDATTNDKVDEAKNNGNTAINNINPTGDKKADAKKAAAKKEIDQAAKAKKDEIDKRTDLTQEEKDKAKTEVDTAAENAKKAIDDATTNDKVDEAKNNGNTAINNINPQLAPRPTPTPRPDSGTNADNSANTPVPDVPTEDSSNSNPVTPSSTVGQAQASAPTQETPVSTSTPNNSGNTGNPVTPSETRPVDKSELARLVEELETRLKALDSVDSTVVESAKALLADIKQALNDESLAEEELRDIVRRVKDVLDSLKDVREDKQNQEKDQVKEKSQTDADLPYVAIVGSLLALLGLLLFLMARRKKESELKKLAKELTKVLQDGDLTSVDAKVLDQAREALAQAVAFLANEKESDHTEDELIEKLKAILAQLR</sequence>
<dbReference type="RefSeq" id="WP_235786853.1">
    <property type="nucleotide sequence ID" value="NZ_CKGQ01000013.1"/>
</dbReference>
<keyword evidence="1" id="KW-0175">Coiled coil</keyword>
<feature type="region of interest" description="Disordered" evidence="2">
    <location>
        <begin position="69"/>
        <end position="90"/>
    </location>
</feature>
<evidence type="ECO:0000259" key="5">
    <source>
        <dbReference type="Pfam" id="PF08428"/>
    </source>
</evidence>
<dbReference type="InterPro" id="IPR011439">
    <property type="entry name" value="DUF1542"/>
</dbReference>